<reference evidence="11 12" key="1">
    <citation type="journal article" date="2018" name="Arch. Microbiol.">
        <title>Hymenobacter segetis sp. nov., isolated from soil.</title>
        <authorList>
            <person name="Ten L.N."/>
            <person name="Lim S.J."/>
            <person name="Kim B.O."/>
            <person name="Kang I.K."/>
            <person name="Jung H.Y."/>
        </authorList>
    </citation>
    <scope>NUCLEOTIDE SEQUENCE [LARGE SCALE GENOMIC DNA]</scope>
    <source>
        <strain evidence="11 12">S7-3-11</strain>
    </source>
</reference>
<dbReference type="SMART" id="SM00060">
    <property type="entry name" value="FN3"/>
    <property type="match status" value="1"/>
</dbReference>
<evidence type="ECO:0000313" key="12">
    <source>
        <dbReference type="Proteomes" id="UP001479606"/>
    </source>
</evidence>
<feature type="signal peptide" evidence="9">
    <location>
        <begin position="1"/>
        <end position="24"/>
    </location>
</feature>
<feature type="chain" id="PRO_5046395430" evidence="9">
    <location>
        <begin position="25"/>
        <end position="671"/>
    </location>
</feature>
<dbReference type="InterPro" id="IPR003961">
    <property type="entry name" value="FN3_dom"/>
</dbReference>
<dbReference type="Proteomes" id="UP001479606">
    <property type="component" value="Unassembled WGS sequence"/>
</dbReference>
<organism evidence="11 12">
    <name type="scientific">Hymenobacter segetis</name>
    <dbReference type="NCBI Taxonomy" id="2025509"/>
    <lineage>
        <taxon>Bacteria</taxon>
        <taxon>Pseudomonadati</taxon>
        <taxon>Bacteroidota</taxon>
        <taxon>Cytophagia</taxon>
        <taxon>Cytophagales</taxon>
        <taxon>Hymenobacteraceae</taxon>
        <taxon>Hymenobacter</taxon>
    </lineage>
</organism>
<feature type="domain" description="Fibronectin type-III" evidence="10">
    <location>
        <begin position="343"/>
        <end position="429"/>
    </location>
</feature>
<evidence type="ECO:0000256" key="6">
    <source>
        <dbReference type="ARBA" id="ARBA00022833"/>
    </source>
</evidence>
<evidence type="ECO:0000259" key="10">
    <source>
        <dbReference type="PROSITE" id="PS50853"/>
    </source>
</evidence>
<sequence length="671" mass="69388">MKANVYAAALGLLGLALTSNSASAQAPAPHRTCASVEVLAAQLAADPGLAQRMAAINNQAAQFAKSNQATNATAAVTLTIPVVVHVLYSTTSENISDAQIQSQIDVLNEDYHKLNADYTKTPSAFAGQVADVGIQFVLAKRDPSGLATTGIERKSSTTTSWGTADKIKSTSTGGLNAWNSSQYLNLWVGTIGGGILGYAQFPGGAASTDGVVISPVYFGRTGTVTSPYNLGRTASHEVGHWLNLNHIWGDDSGACTGTDNVSDTPNQGAENYGKPVFPHVSCSNGPNGDMFMNYMDYVDDNAMFMFSTGQSSRMNALFGTGGARVSLLTSMGGVAPSGGTCPTPASLAASSLTNTSATVSWAAATGAVSYNLQYRVSGATTWTTVNQTATSKSLTGLTAGTTYQYQVQTVCSGSSSAYSGIASFTTTGGTVAYCASKGTSVAYEYIDYVALGSISRTSGADAGYYNGTASSTSLAAGSAQTISFSAGFTGSAYSEYVKVYIDYNQNGVFTDAGELVVSAAASTAATTRTGSFTVPTTAKNGATRLRVVLSDNSATTSCGSYSYGETEDYTVNITGGARLDGTTVRTSGTTGLADQYTLYPNPATSVLSIARPLNMDPEQAFSVRVYDVRGTEIKGLSFVDGQLNVASLRTGIYTLSVSDGSKTSHQRFVKE</sequence>
<dbReference type="SUPFAM" id="SSF55486">
    <property type="entry name" value="Metalloproteases ('zincins'), catalytic domain"/>
    <property type="match status" value="1"/>
</dbReference>
<keyword evidence="6" id="KW-0862">Zinc</keyword>
<name>A0ABU9LYN0_9BACT</name>
<evidence type="ECO:0000256" key="5">
    <source>
        <dbReference type="ARBA" id="ARBA00022801"/>
    </source>
</evidence>
<dbReference type="EMBL" id="JBCEVZ010000028">
    <property type="protein sequence ID" value="MEL5995063.1"/>
    <property type="molecule type" value="Genomic_DNA"/>
</dbReference>
<dbReference type="InterPro" id="IPR036116">
    <property type="entry name" value="FN3_sf"/>
</dbReference>
<evidence type="ECO:0000256" key="7">
    <source>
        <dbReference type="ARBA" id="ARBA00023049"/>
    </source>
</evidence>
<dbReference type="SUPFAM" id="SSF49265">
    <property type="entry name" value="Fibronectin type III"/>
    <property type="match status" value="1"/>
</dbReference>
<keyword evidence="5" id="KW-0378">Hydrolase</keyword>
<dbReference type="InterPro" id="IPR026444">
    <property type="entry name" value="Secre_tail"/>
</dbReference>
<evidence type="ECO:0000256" key="9">
    <source>
        <dbReference type="SAM" id="SignalP"/>
    </source>
</evidence>
<dbReference type="Pfam" id="PF18962">
    <property type="entry name" value="Por_Secre_tail"/>
    <property type="match status" value="1"/>
</dbReference>
<evidence type="ECO:0000313" key="11">
    <source>
        <dbReference type="EMBL" id="MEL5995063.1"/>
    </source>
</evidence>
<keyword evidence="4 9" id="KW-0732">Signal</keyword>
<dbReference type="PROSITE" id="PS50853">
    <property type="entry name" value="FN3"/>
    <property type="match status" value="1"/>
</dbReference>
<dbReference type="PANTHER" id="PTHR47466">
    <property type="match status" value="1"/>
</dbReference>
<dbReference type="CDD" id="cd04275">
    <property type="entry name" value="ZnMc_pappalysin_like"/>
    <property type="match status" value="1"/>
</dbReference>
<dbReference type="CDD" id="cd00063">
    <property type="entry name" value="FN3"/>
    <property type="match status" value="1"/>
</dbReference>
<evidence type="ECO:0000256" key="8">
    <source>
        <dbReference type="ARBA" id="ARBA00023157"/>
    </source>
</evidence>
<comment type="similarity">
    <text evidence="1">Belongs to the peptidase M43B family.</text>
</comment>
<dbReference type="Pfam" id="PF00041">
    <property type="entry name" value="fn3"/>
    <property type="match status" value="1"/>
</dbReference>
<accession>A0ABU9LYN0</accession>
<dbReference type="InterPro" id="IPR024079">
    <property type="entry name" value="MetalloPept_cat_dom_sf"/>
</dbReference>
<dbReference type="InterPro" id="IPR013783">
    <property type="entry name" value="Ig-like_fold"/>
</dbReference>
<dbReference type="NCBIfam" id="TIGR04183">
    <property type="entry name" value="Por_Secre_tail"/>
    <property type="match status" value="1"/>
</dbReference>
<dbReference type="Gene3D" id="2.60.40.10">
    <property type="entry name" value="Immunoglobulins"/>
    <property type="match status" value="1"/>
</dbReference>
<comment type="caution">
    <text evidence="11">The sequence shown here is derived from an EMBL/GenBank/DDBJ whole genome shotgun (WGS) entry which is preliminary data.</text>
</comment>
<dbReference type="Pfam" id="PF05572">
    <property type="entry name" value="Peptidase_M43"/>
    <property type="match status" value="1"/>
</dbReference>
<keyword evidence="12" id="KW-1185">Reference proteome</keyword>
<keyword evidence="2" id="KW-0645">Protease</keyword>
<gene>
    <name evidence="11" type="ORF">AAFH49_12670</name>
</gene>
<dbReference type="InterPro" id="IPR008754">
    <property type="entry name" value="Peptidase_M43"/>
</dbReference>
<evidence type="ECO:0000256" key="2">
    <source>
        <dbReference type="ARBA" id="ARBA00022670"/>
    </source>
</evidence>
<proteinExistence type="inferred from homology"/>
<dbReference type="InterPro" id="IPR045474">
    <property type="entry name" value="GEVED"/>
</dbReference>
<keyword evidence="7" id="KW-0482">Metalloprotease</keyword>
<evidence type="ECO:0000256" key="3">
    <source>
        <dbReference type="ARBA" id="ARBA00022723"/>
    </source>
</evidence>
<dbReference type="PANTHER" id="PTHR47466:SF1">
    <property type="entry name" value="METALLOPROTEASE MEP1 (AFU_ORTHOLOGUE AFUA_1G07730)-RELATED"/>
    <property type="match status" value="1"/>
</dbReference>
<protein>
    <submittedName>
        <fullName evidence="11">GEVED domain-containing protein</fullName>
    </submittedName>
</protein>
<keyword evidence="3" id="KW-0479">Metal-binding</keyword>
<dbReference type="Gene3D" id="3.40.390.10">
    <property type="entry name" value="Collagenase (Catalytic Domain)"/>
    <property type="match status" value="1"/>
</dbReference>
<evidence type="ECO:0000256" key="4">
    <source>
        <dbReference type="ARBA" id="ARBA00022729"/>
    </source>
</evidence>
<dbReference type="RefSeq" id="WP_342298585.1">
    <property type="nucleotide sequence ID" value="NZ_JBCEVZ010000028.1"/>
</dbReference>
<dbReference type="Pfam" id="PF20009">
    <property type="entry name" value="GEVED"/>
    <property type="match status" value="1"/>
</dbReference>
<evidence type="ECO:0000256" key="1">
    <source>
        <dbReference type="ARBA" id="ARBA00008721"/>
    </source>
</evidence>
<keyword evidence="8" id="KW-1015">Disulfide bond</keyword>